<organism evidence="1 2">
    <name type="scientific">Reticulomyxa filosa</name>
    <dbReference type="NCBI Taxonomy" id="46433"/>
    <lineage>
        <taxon>Eukaryota</taxon>
        <taxon>Sar</taxon>
        <taxon>Rhizaria</taxon>
        <taxon>Retaria</taxon>
        <taxon>Foraminifera</taxon>
        <taxon>Monothalamids</taxon>
        <taxon>Reticulomyxidae</taxon>
        <taxon>Reticulomyxa</taxon>
    </lineage>
</organism>
<keyword evidence="2" id="KW-1185">Reference proteome</keyword>
<feature type="non-terminal residue" evidence="1">
    <location>
        <position position="1"/>
    </location>
</feature>
<comment type="caution">
    <text evidence="1">The sequence shown here is derived from an EMBL/GenBank/DDBJ whole genome shotgun (WGS) entry which is preliminary data.</text>
</comment>
<protein>
    <submittedName>
        <fullName evidence="1">Uncharacterized protein</fullName>
    </submittedName>
</protein>
<dbReference type="Proteomes" id="UP000023152">
    <property type="component" value="Unassembled WGS sequence"/>
</dbReference>
<dbReference type="AlphaFoldDB" id="X6LV67"/>
<name>X6LV67_RETFI</name>
<dbReference type="EMBL" id="ASPP01027749">
    <property type="protein sequence ID" value="ETO05818.1"/>
    <property type="molecule type" value="Genomic_DNA"/>
</dbReference>
<evidence type="ECO:0000313" key="1">
    <source>
        <dbReference type="EMBL" id="ETO05818.1"/>
    </source>
</evidence>
<evidence type="ECO:0000313" key="2">
    <source>
        <dbReference type="Proteomes" id="UP000023152"/>
    </source>
</evidence>
<reference evidence="1 2" key="1">
    <citation type="journal article" date="2013" name="Curr. Biol.">
        <title>The Genome of the Foraminiferan Reticulomyxa filosa.</title>
        <authorList>
            <person name="Glockner G."/>
            <person name="Hulsmann N."/>
            <person name="Schleicher M."/>
            <person name="Noegel A.A."/>
            <person name="Eichinger L."/>
            <person name="Gallinger C."/>
            <person name="Pawlowski J."/>
            <person name="Sierra R."/>
            <person name="Euteneuer U."/>
            <person name="Pillet L."/>
            <person name="Moustafa A."/>
            <person name="Platzer M."/>
            <person name="Groth M."/>
            <person name="Szafranski K."/>
            <person name="Schliwa M."/>
        </authorList>
    </citation>
    <scope>NUCLEOTIDE SEQUENCE [LARGE SCALE GENOMIC DNA]</scope>
</reference>
<proteinExistence type="predicted"/>
<accession>X6LV67</accession>
<dbReference type="OrthoDB" id="2443807at2759"/>
<gene>
    <name evidence="1" type="ORF">RFI_31577</name>
</gene>
<sequence length="318" mass="38354">IEMQATLKNFTTLEGYTIIENPKLSHLFYEHIRTWQPKNVEEEDLKQASDENNYASDSKKAILVYISFTKFYNKQNEKDIILQALQGRHINKENLTEYLMFIVKIIMKMNNIYDHFNLNQWNAKVIVTCRSSASKEEDIKTCLIDNNNQNHINDCICGHLQKYRYVIILTTTITIGHHNNMKMHWTIIQIYKKWWKNLFFFSSFWMFCHYCKKIMKNTRISRSQVYQVFNDQWINNHAQNIILKLKELKFERKRKTQVKKFDQIEQHDQLESNYMNMNNLNLKNLNMKINKKNSTKILEIFCKHVTFTLKYHLTALLD</sequence>